<feature type="transmembrane region" description="Helical" evidence="1">
    <location>
        <begin position="275"/>
        <end position="296"/>
    </location>
</feature>
<feature type="transmembrane region" description="Helical" evidence="1">
    <location>
        <begin position="28"/>
        <end position="51"/>
    </location>
</feature>
<comment type="caution">
    <text evidence="2">The sequence shown here is derived from an EMBL/GenBank/DDBJ whole genome shotgun (WGS) entry which is preliminary data.</text>
</comment>
<keyword evidence="1" id="KW-1133">Transmembrane helix</keyword>
<protein>
    <recommendedName>
        <fullName evidence="4">Glycerophosphoryl diester phosphodiesterase membrane domain-containing protein</fullName>
    </recommendedName>
</protein>
<proteinExistence type="predicted"/>
<gene>
    <name evidence="2" type="ORF">A2480_04360</name>
</gene>
<dbReference type="AlphaFoldDB" id="A0A1F7WFD0"/>
<name>A0A1F7WFD0_9BACT</name>
<feature type="transmembrane region" description="Helical" evidence="1">
    <location>
        <begin position="92"/>
        <end position="119"/>
    </location>
</feature>
<evidence type="ECO:0000256" key="1">
    <source>
        <dbReference type="SAM" id="Phobius"/>
    </source>
</evidence>
<accession>A0A1F7WFD0</accession>
<evidence type="ECO:0008006" key="4">
    <source>
        <dbReference type="Google" id="ProtNLM"/>
    </source>
</evidence>
<evidence type="ECO:0000313" key="3">
    <source>
        <dbReference type="Proteomes" id="UP000176988"/>
    </source>
</evidence>
<keyword evidence="1" id="KW-0812">Transmembrane</keyword>
<dbReference type="Proteomes" id="UP000176988">
    <property type="component" value="Unassembled WGS sequence"/>
</dbReference>
<reference evidence="2 3" key="1">
    <citation type="journal article" date="2016" name="Nat. Commun.">
        <title>Thousands of microbial genomes shed light on interconnected biogeochemical processes in an aquifer system.</title>
        <authorList>
            <person name="Anantharaman K."/>
            <person name="Brown C.T."/>
            <person name="Hug L.A."/>
            <person name="Sharon I."/>
            <person name="Castelle C.J."/>
            <person name="Probst A.J."/>
            <person name="Thomas B.C."/>
            <person name="Singh A."/>
            <person name="Wilkins M.J."/>
            <person name="Karaoz U."/>
            <person name="Brodie E.L."/>
            <person name="Williams K.H."/>
            <person name="Hubbard S.S."/>
            <person name="Banfield J.F."/>
        </authorList>
    </citation>
    <scope>NUCLEOTIDE SEQUENCE [LARGE SCALE GENOMIC DNA]</scope>
</reference>
<evidence type="ECO:0000313" key="2">
    <source>
        <dbReference type="EMBL" id="OGM01490.1"/>
    </source>
</evidence>
<feature type="transmembrane region" description="Helical" evidence="1">
    <location>
        <begin position="58"/>
        <end position="80"/>
    </location>
</feature>
<sequence length="338" mass="37081">MPSKRDSLPFYRQTLIDAWRLTVSHKHLWIFGFFATFAGFGGVSDILFGVFDRMTGQLPSIAGASQSSWAILPGFATISVMMKTSPYPAVSLLIFVLALLIFFAVFAWVVSTSIGSLIGSIRKIERGGRPTLIEGFRIGQASMLRVFVLNVVTKIALGTILILIGSNLIHLLRTGSLVSSFFYLLSFVLFTAISVTISIIAIYATNSAVIQNLPVIPAVADGLRILKKHWLVNIEMVILLLMINAVLAVLALLLAMILAVPLIFLFMFAALVKSIAMLTIITTITAVVLLAVIVFVGSFATTFQTSCWTLLWIRFSGRGTHIPKIMRLISWIQDRLKG</sequence>
<feature type="transmembrane region" description="Helical" evidence="1">
    <location>
        <begin position="146"/>
        <end position="169"/>
    </location>
</feature>
<organism evidence="2 3">
    <name type="scientific">Candidatus Uhrbacteria bacterium RIFOXYC2_FULL_47_19</name>
    <dbReference type="NCBI Taxonomy" id="1802424"/>
    <lineage>
        <taxon>Bacteria</taxon>
        <taxon>Candidatus Uhriibacteriota</taxon>
    </lineage>
</organism>
<dbReference type="EMBL" id="MGFG01000007">
    <property type="protein sequence ID" value="OGM01490.1"/>
    <property type="molecule type" value="Genomic_DNA"/>
</dbReference>
<keyword evidence="1" id="KW-0472">Membrane</keyword>
<feature type="transmembrane region" description="Helical" evidence="1">
    <location>
        <begin position="181"/>
        <end position="204"/>
    </location>
</feature>
<feature type="transmembrane region" description="Helical" evidence="1">
    <location>
        <begin position="236"/>
        <end position="269"/>
    </location>
</feature>